<comment type="caution">
    <text evidence="1">The sequence shown here is derived from an EMBL/GenBank/DDBJ whole genome shotgun (WGS) entry which is preliminary data.</text>
</comment>
<protein>
    <submittedName>
        <fullName evidence="1">Unnamed protein product</fullName>
    </submittedName>
</protein>
<organism evidence="1 2">
    <name type="scientific">Ambrosiozyma monospora</name>
    <name type="common">Yeast</name>
    <name type="synonym">Endomycopsis monosporus</name>
    <dbReference type="NCBI Taxonomy" id="43982"/>
    <lineage>
        <taxon>Eukaryota</taxon>
        <taxon>Fungi</taxon>
        <taxon>Dikarya</taxon>
        <taxon>Ascomycota</taxon>
        <taxon>Saccharomycotina</taxon>
        <taxon>Pichiomycetes</taxon>
        <taxon>Pichiales</taxon>
        <taxon>Pichiaceae</taxon>
        <taxon>Ambrosiozyma</taxon>
    </lineage>
</organism>
<evidence type="ECO:0000313" key="2">
    <source>
        <dbReference type="Proteomes" id="UP001165064"/>
    </source>
</evidence>
<keyword evidence="2" id="KW-1185">Reference proteome</keyword>
<reference evidence="1" key="1">
    <citation type="submission" date="2023-04" db="EMBL/GenBank/DDBJ databases">
        <title>Ambrosiozyma monospora NBRC 10751.</title>
        <authorList>
            <person name="Ichikawa N."/>
            <person name="Sato H."/>
            <person name="Tonouchi N."/>
        </authorList>
    </citation>
    <scope>NUCLEOTIDE SEQUENCE</scope>
    <source>
        <strain evidence="1">NBRC 10751</strain>
    </source>
</reference>
<accession>A0ACB5THG5</accession>
<evidence type="ECO:0000313" key="1">
    <source>
        <dbReference type="EMBL" id="GME88382.1"/>
    </source>
</evidence>
<proteinExistence type="predicted"/>
<gene>
    <name evidence="1" type="ORF">Amon02_000835300</name>
</gene>
<sequence>MTDLFEDDRLVVMLSEQSPSLQACFCELADYMNEFSLGGVFQVFENIKPFSKLSLGMVLNSDTLRSLEIFKNLTNGTEQGTLIWLLDHTNTGFGSRLLKQWIARPLMDREEIMKRTDALESIINNQKGLVIERLTRIMQSCPDLEIWLNRIHYQRSKRKEVYLFLKKIEEIFDSILGLREDVVNDTLDSHYLKDMIWSTRNLIQDQLREFRTFFPMIYSPAAMDEKADNHASSYFNTKFFGYDKIQERLDEIDHLDNRLKKELIEIRKLKDSQKIGPRSMELQM</sequence>
<name>A0ACB5THG5_AMBMO</name>
<dbReference type="Proteomes" id="UP001165064">
    <property type="component" value="Unassembled WGS sequence"/>
</dbReference>
<dbReference type="EMBL" id="BSXS01007327">
    <property type="protein sequence ID" value="GME88382.1"/>
    <property type="molecule type" value="Genomic_DNA"/>
</dbReference>